<comment type="caution">
    <text evidence="2">The sequence shown here is derived from an EMBL/GenBank/DDBJ whole genome shotgun (WGS) entry which is preliminary data.</text>
</comment>
<dbReference type="SUPFAM" id="SSF81383">
    <property type="entry name" value="F-box domain"/>
    <property type="match status" value="1"/>
</dbReference>
<dbReference type="EMBL" id="JAPVEA010000002">
    <property type="protein sequence ID" value="KAJ5460882.1"/>
    <property type="molecule type" value="Genomic_DNA"/>
</dbReference>
<keyword evidence="3" id="KW-1185">Reference proteome</keyword>
<dbReference type="Gene3D" id="1.20.1280.50">
    <property type="match status" value="1"/>
</dbReference>
<proteinExistence type="predicted"/>
<dbReference type="GeneID" id="81596060"/>
<reference evidence="2" key="1">
    <citation type="submission" date="2022-12" db="EMBL/GenBank/DDBJ databases">
        <authorList>
            <person name="Petersen C."/>
        </authorList>
    </citation>
    <scope>NUCLEOTIDE SEQUENCE</scope>
    <source>
        <strain evidence="2">IBT 16125</strain>
    </source>
</reference>
<protein>
    <recommendedName>
        <fullName evidence="1">F-box domain-containing protein</fullName>
    </recommendedName>
</protein>
<dbReference type="InterPro" id="IPR001810">
    <property type="entry name" value="F-box_dom"/>
</dbReference>
<gene>
    <name evidence="2" type="ORF">N7458_002434</name>
</gene>
<name>A0AAD6G760_9EURO</name>
<dbReference type="PROSITE" id="PS50181">
    <property type="entry name" value="FBOX"/>
    <property type="match status" value="1"/>
</dbReference>
<dbReference type="AlphaFoldDB" id="A0AAD6G760"/>
<dbReference type="RefSeq" id="XP_056769924.1">
    <property type="nucleotide sequence ID" value="XM_056905817.1"/>
</dbReference>
<organism evidence="2 3">
    <name type="scientific">Penicillium daleae</name>
    <dbReference type="NCBI Taxonomy" id="63821"/>
    <lineage>
        <taxon>Eukaryota</taxon>
        <taxon>Fungi</taxon>
        <taxon>Dikarya</taxon>
        <taxon>Ascomycota</taxon>
        <taxon>Pezizomycotina</taxon>
        <taxon>Eurotiomycetes</taxon>
        <taxon>Eurotiomycetidae</taxon>
        <taxon>Eurotiales</taxon>
        <taxon>Aspergillaceae</taxon>
        <taxon>Penicillium</taxon>
    </lineage>
</organism>
<dbReference type="InterPro" id="IPR036047">
    <property type="entry name" value="F-box-like_dom_sf"/>
</dbReference>
<evidence type="ECO:0000313" key="2">
    <source>
        <dbReference type="EMBL" id="KAJ5460882.1"/>
    </source>
</evidence>
<accession>A0AAD6G760</accession>
<reference evidence="2" key="2">
    <citation type="journal article" date="2023" name="IMA Fungus">
        <title>Comparative genomic study of the Penicillium genus elucidates a diverse pangenome and 15 lateral gene transfer events.</title>
        <authorList>
            <person name="Petersen C."/>
            <person name="Sorensen T."/>
            <person name="Nielsen M.R."/>
            <person name="Sondergaard T.E."/>
            <person name="Sorensen J.L."/>
            <person name="Fitzpatrick D.A."/>
            <person name="Frisvad J.C."/>
            <person name="Nielsen K.L."/>
        </authorList>
    </citation>
    <scope>NUCLEOTIDE SEQUENCE</scope>
    <source>
        <strain evidence="2">IBT 16125</strain>
    </source>
</reference>
<sequence length="396" mass="45436">MEVHKRPPLLELPNEILQHVASFLPTDQDLRNLNLVCREIRDRVMAPESSVWRARFHDKYDLPPGRTNAELNIEYQIRAIVLPQTIDFKQEASEHQTLWLEVLQQMLLESLTLPLKSDTSKTYERIRETLTKSELLEHPGRENPSELFCTVQLCLTALALTLDPADESTPAIKTKCSRSEYDIGTVYSHGQAVDGPFIDHERLDLSTLLHIRSFWQRHILNKAEQTFHESFARLPEVTRPQLRKTDLEAESSPSFSWLGYYSCLHPMPAARKDFEDQETCADLRGDHLSQVEIMTLEINITSEPFWPDICNQIIPLYGNPETKRTYFQGIQSTLNGDPAENPMFGFTEAIAHPYGGFAGWTRICFAICEEPDDDSDSDVIMEDGDDSEDNYWVHAL</sequence>
<feature type="domain" description="F-box" evidence="1">
    <location>
        <begin position="6"/>
        <end position="55"/>
    </location>
</feature>
<dbReference type="Proteomes" id="UP001213681">
    <property type="component" value="Unassembled WGS sequence"/>
</dbReference>
<dbReference type="Pfam" id="PF12937">
    <property type="entry name" value="F-box-like"/>
    <property type="match status" value="1"/>
</dbReference>
<evidence type="ECO:0000313" key="3">
    <source>
        <dbReference type="Proteomes" id="UP001213681"/>
    </source>
</evidence>
<evidence type="ECO:0000259" key="1">
    <source>
        <dbReference type="PROSITE" id="PS50181"/>
    </source>
</evidence>